<protein>
    <submittedName>
        <fullName evidence="1">Uncharacterized protein</fullName>
    </submittedName>
</protein>
<evidence type="ECO:0000313" key="2">
    <source>
        <dbReference type="Proteomes" id="UP000199063"/>
    </source>
</evidence>
<proteinExistence type="predicted"/>
<reference evidence="2" key="1">
    <citation type="submission" date="2016-10" db="EMBL/GenBank/DDBJ databases">
        <authorList>
            <person name="Varghese N."/>
            <person name="Submissions S."/>
        </authorList>
    </citation>
    <scope>NUCLEOTIDE SEQUENCE [LARGE SCALE GENOMIC DNA]</scope>
    <source>
        <strain evidence="2">CGMCC 4.7042</strain>
    </source>
</reference>
<sequence length="162" mass="16799">MDQTVSGPVVRLDHPMGIVEVSGSGLPPVRIVRSPGTEPHPHIPVGTRDRALLTLTVDGAPARIAPGRGRLLRGSYRVDAFAGSTRYRLVPCSLDSSRFLRDGVPLGTFTSEGDGHVGSDGLTDAGAQPRDIAVGTALAAAFGTGGQPWWATALDAVAELIP</sequence>
<dbReference type="GeneID" id="40829620"/>
<accession>A0A1G9S4W5</accession>
<organism evidence="1 2">
    <name type="scientific">Streptomyces wuyuanensis</name>
    <dbReference type="NCBI Taxonomy" id="1196353"/>
    <lineage>
        <taxon>Bacteria</taxon>
        <taxon>Bacillati</taxon>
        <taxon>Actinomycetota</taxon>
        <taxon>Actinomycetes</taxon>
        <taxon>Kitasatosporales</taxon>
        <taxon>Streptomycetaceae</taxon>
        <taxon>Streptomyces</taxon>
    </lineage>
</organism>
<dbReference type="RefSeq" id="WP_093653811.1">
    <property type="nucleotide sequence ID" value="NZ_FNHI01000006.1"/>
</dbReference>
<name>A0A1G9S4W5_9ACTN</name>
<dbReference type="EMBL" id="FNHI01000006">
    <property type="protein sequence ID" value="SDM30442.1"/>
    <property type="molecule type" value="Genomic_DNA"/>
</dbReference>
<evidence type="ECO:0000313" key="1">
    <source>
        <dbReference type="EMBL" id="SDM30442.1"/>
    </source>
</evidence>
<dbReference type="Proteomes" id="UP000199063">
    <property type="component" value="Unassembled WGS sequence"/>
</dbReference>
<dbReference type="AlphaFoldDB" id="A0A1G9S4W5"/>
<keyword evidence="2" id="KW-1185">Reference proteome</keyword>
<gene>
    <name evidence="1" type="ORF">SAMN05444921_106176</name>
</gene>
<dbReference type="STRING" id="1196353.SAMN05444921_106176"/>
<dbReference type="OrthoDB" id="3391948at2"/>